<dbReference type="InterPro" id="IPR016186">
    <property type="entry name" value="C-type_lectin-like/link_sf"/>
</dbReference>
<evidence type="ECO:0000313" key="4">
    <source>
        <dbReference type="Proteomes" id="UP001474421"/>
    </source>
</evidence>
<dbReference type="InterPro" id="IPR016187">
    <property type="entry name" value="CTDL_fold"/>
</dbReference>
<evidence type="ECO:0000256" key="2">
    <source>
        <dbReference type="ARBA" id="ARBA00022525"/>
    </source>
</evidence>
<comment type="subcellular location">
    <subcellularLocation>
        <location evidence="1">Secreted</location>
    </subcellularLocation>
</comment>
<reference evidence="3 4" key="1">
    <citation type="journal article" date="2024" name="Proc. Natl. Acad. Sci. U.S.A.">
        <title>The genetic regulatory architecture and epigenomic basis for age-related changes in rattlesnake venom.</title>
        <authorList>
            <person name="Hogan M.P."/>
            <person name="Holding M.L."/>
            <person name="Nystrom G.S."/>
            <person name="Colston T.J."/>
            <person name="Bartlett D.A."/>
            <person name="Mason A.J."/>
            <person name="Ellsworth S.A."/>
            <person name="Rautsaw R.M."/>
            <person name="Lawrence K.C."/>
            <person name="Strickland J.L."/>
            <person name="He B."/>
            <person name="Fraser P."/>
            <person name="Margres M.J."/>
            <person name="Gilbert D.M."/>
            <person name="Gibbs H.L."/>
            <person name="Parkinson C.L."/>
            <person name="Rokyta D.R."/>
        </authorList>
    </citation>
    <scope>NUCLEOTIDE SEQUENCE [LARGE SCALE GENOMIC DNA]</scope>
    <source>
        <strain evidence="3">DRR0105</strain>
    </source>
</reference>
<evidence type="ECO:0000313" key="3">
    <source>
        <dbReference type="EMBL" id="KAK9400312.1"/>
    </source>
</evidence>
<dbReference type="PANTHER" id="PTHR45710">
    <property type="entry name" value="C-TYPE LECTIN DOMAIN-CONTAINING PROTEIN 180"/>
    <property type="match status" value="1"/>
</dbReference>
<keyword evidence="2" id="KW-0964">Secreted</keyword>
<organism evidence="3 4">
    <name type="scientific">Crotalus adamanteus</name>
    <name type="common">Eastern diamondback rattlesnake</name>
    <dbReference type="NCBI Taxonomy" id="8729"/>
    <lineage>
        <taxon>Eukaryota</taxon>
        <taxon>Metazoa</taxon>
        <taxon>Chordata</taxon>
        <taxon>Craniata</taxon>
        <taxon>Vertebrata</taxon>
        <taxon>Euteleostomi</taxon>
        <taxon>Lepidosauria</taxon>
        <taxon>Squamata</taxon>
        <taxon>Bifurcata</taxon>
        <taxon>Unidentata</taxon>
        <taxon>Episquamata</taxon>
        <taxon>Toxicofera</taxon>
        <taxon>Serpentes</taxon>
        <taxon>Colubroidea</taxon>
        <taxon>Viperidae</taxon>
        <taxon>Crotalinae</taxon>
        <taxon>Crotalus</taxon>
    </lineage>
</organism>
<protein>
    <submittedName>
        <fullName evidence="3">C-type lectin domain family 2 member D6-like</fullName>
    </submittedName>
</protein>
<name>A0AAW1BEQ4_CROAD</name>
<dbReference type="EMBL" id="JAOTOJ010000006">
    <property type="protein sequence ID" value="KAK9400312.1"/>
    <property type="molecule type" value="Genomic_DNA"/>
</dbReference>
<accession>A0AAW1BEQ4</accession>
<gene>
    <name evidence="3" type="ORF">NXF25_013331</name>
</gene>
<evidence type="ECO:0000256" key="1">
    <source>
        <dbReference type="ARBA" id="ARBA00004613"/>
    </source>
</evidence>
<dbReference type="PANTHER" id="PTHR45710:SF26">
    <property type="entry name" value="RH26557P"/>
    <property type="match status" value="1"/>
</dbReference>
<sequence length="103" mass="12043">MLEKRTKEEADLWQWKMLTLTEILKDLQIGKVRNCSVCKVQWMQRSSNCYFFRNRQLSWHSSQTFCQEENADLTMVTNMEEMVLSLGEMGEATEGAGGWVMPL</sequence>
<proteinExistence type="predicted"/>
<dbReference type="AlphaFoldDB" id="A0AAW1BEQ4"/>
<dbReference type="Gene3D" id="3.10.100.10">
    <property type="entry name" value="Mannose-Binding Protein A, subunit A"/>
    <property type="match status" value="1"/>
</dbReference>
<dbReference type="SUPFAM" id="SSF56436">
    <property type="entry name" value="C-type lectin-like"/>
    <property type="match status" value="1"/>
</dbReference>
<dbReference type="Proteomes" id="UP001474421">
    <property type="component" value="Unassembled WGS sequence"/>
</dbReference>
<keyword evidence="4" id="KW-1185">Reference proteome</keyword>
<comment type="caution">
    <text evidence="3">The sequence shown here is derived from an EMBL/GenBank/DDBJ whole genome shotgun (WGS) entry which is preliminary data.</text>
</comment>
<dbReference type="GO" id="GO:0005576">
    <property type="term" value="C:extracellular region"/>
    <property type="evidence" value="ECO:0007669"/>
    <property type="project" value="UniProtKB-SubCell"/>
</dbReference>
<dbReference type="InterPro" id="IPR050828">
    <property type="entry name" value="C-type_lectin/matrix_domain"/>
</dbReference>